<name>A0A8J4CKE9_9CHLO</name>
<evidence type="ECO:0000256" key="7">
    <source>
        <dbReference type="SAM" id="Phobius"/>
    </source>
</evidence>
<dbReference type="EMBL" id="BNCP01000021">
    <property type="protein sequence ID" value="GIL81496.1"/>
    <property type="molecule type" value="Genomic_DNA"/>
</dbReference>
<keyword evidence="11" id="KW-1185">Reference proteome</keyword>
<feature type="domain" description="EamA" evidence="8">
    <location>
        <begin position="98"/>
        <end position="232"/>
    </location>
</feature>
<reference evidence="9" key="1">
    <citation type="journal article" date="2021" name="Proc. Natl. Acad. Sci. U.S.A.">
        <title>Three genomes in the algal genus Volvox reveal the fate of a haploid sex-determining region after a transition to homothallism.</title>
        <authorList>
            <person name="Yamamoto K."/>
            <person name="Hamaji T."/>
            <person name="Kawai-Toyooka H."/>
            <person name="Matsuzaki R."/>
            <person name="Takahashi F."/>
            <person name="Nishimura Y."/>
            <person name="Kawachi M."/>
            <person name="Noguchi H."/>
            <person name="Minakuchi Y."/>
            <person name="Umen J.G."/>
            <person name="Toyoda A."/>
            <person name="Nozaki H."/>
        </authorList>
    </citation>
    <scope>NUCLEOTIDE SEQUENCE</scope>
    <source>
        <strain evidence="10">NIES-3785</strain>
        <strain evidence="9">NIES-3786</strain>
    </source>
</reference>
<gene>
    <name evidence="9" type="ORF">Vretifemale_10541</name>
    <name evidence="10" type="ORF">Vretimale_1003</name>
</gene>
<evidence type="ECO:0000313" key="9">
    <source>
        <dbReference type="EMBL" id="GIL81496.1"/>
    </source>
</evidence>
<evidence type="ECO:0000256" key="2">
    <source>
        <dbReference type="ARBA" id="ARBA00007635"/>
    </source>
</evidence>
<keyword evidence="5 7" id="KW-0472">Membrane</keyword>
<keyword evidence="4 7" id="KW-1133">Transmembrane helix</keyword>
<proteinExistence type="inferred from homology"/>
<dbReference type="GO" id="GO:0016020">
    <property type="term" value="C:membrane"/>
    <property type="evidence" value="ECO:0007669"/>
    <property type="project" value="UniProtKB-SubCell"/>
</dbReference>
<accession>A0A8J4CKE9</accession>
<evidence type="ECO:0000256" key="3">
    <source>
        <dbReference type="ARBA" id="ARBA00022692"/>
    </source>
</evidence>
<evidence type="ECO:0000256" key="1">
    <source>
        <dbReference type="ARBA" id="ARBA00004141"/>
    </source>
</evidence>
<keyword evidence="3 7" id="KW-0812">Transmembrane</keyword>
<evidence type="ECO:0000256" key="6">
    <source>
        <dbReference type="SAM" id="MobiDB-lite"/>
    </source>
</evidence>
<sequence>MNAAGSLGLWSYTVHNDAVTLFFCNPVMAALLEFVVTGESQGWACATATACTVAGVVLVAQPPCIFIHHHGGSADPHSQGQSQKYVQGAISVSHTSAAGVALAALAAFSNASAFVVIRMIKQSQSTLVLTWWYHGVVVMVSFVPLSLSYPAPPVLPSLRGCVLLLVVGVTQFLGQLLLNRGFRLESATRGSAINVLQVLFSLIWDAAVLGDRPGIVSIAGSSLVVAGVLFMALTGSPPQVGERLGHPQHHHPHADSDTDEERPEEPYMAQPLIGTHPWPDGVVNASVTPSPLALADVDAEAGATRAWAGRRNLDLHGTLDRCSSDSWASASGDGEGGPGGAGAGGSASRQSEVCEEVQLKQPLLAEGPNGRPLSHYVM</sequence>
<feature type="transmembrane region" description="Helical" evidence="7">
    <location>
        <begin position="129"/>
        <end position="151"/>
    </location>
</feature>
<dbReference type="InterPro" id="IPR037185">
    <property type="entry name" value="EmrE-like"/>
</dbReference>
<feature type="region of interest" description="Disordered" evidence="6">
    <location>
        <begin position="240"/>
        <end position="281"/>
    </location>
</feature>
<protein>
    <recommendedName>
        <fullName evidence="8">EamA domain-containing protein</fullName>
    </recommendedName>
</protein>
<feature type="transmembrane region" description="Helical" evidence="7">
    <location>
        <begin position="97"/>
        <end position="117"/>
    </location>
</feature>
<feature type="transmembrane region" description="Helical" evidence="7">
    <location>
        <begin position="190"/>
        <end position="209"/>
    </location>
</feature>
<feature type="compositionally biased region" description="Gly residues" evidence="6">
    <location>
        <begin position="333"/>
        <end position="345"/>
    </location>
</feature>
<dbReference type="OrthoDB" id="306876at2759"/>
<feature type="region of interest" description="Disordered" evidence="6">
    <location>
        <begin position="319"/>
        <end position="353"/>
    </location>
</feature>
<dbReference type="AlphaFoldDB" id="A0A8J4CKE9"/>
<dbReference type="Proteomes" id="UP000747110">
    <property type="component" value="Unassembled WGS sequence"/>
</dbReference>
<dbReference type="InterPro" id="IPR000620">
    <property type="entry name" value="EamA_dom"/>
</dbReference>
<comment type="subcellular location">
    <subcellularLocation>
        <location evidence="1">Membrane</location>
        <topology evidence="1">Multi-pass membrane protein</topology>
    </subcellularLocation>
</comment>
<evidence type="ECO:0000313" key="10">
    <source>
        <dbReference type="EMBL" id="GIL94845.1"/>
    </source>
</evidence>
<dbReference type="Proteomes" id="UP000722791">
    <property type="component" value="Unassembled WGS sequence"/>
</dbReference>
<evidence type="ECO:0000256" key="5">
    <source>
        <dbReference type="ARBA" id="ARBA00023136"/>
    </source>
</evidence>
<evidence type="ECO:0000313" key="11">
    <source>
        <dbReference type="Proteomes" id="UP000747110"/>
    </source>
</evidence>
<dbReference type="Pfam" id="PF00892">
    <property type="entry name" value="EamA"/>
    <property type="match status" value="1"/>
</dbReference>
<dbReference type="PANTHER" id="PTHR22911:SF6">
    <property type="entry name" value="SOLUTE CARRIER FAMILY 35 MEMBER G1"/>
    <property type="match status" value="1"/>
</dbReference>
<feature type="transmembrane region" description="Helical" evidence="7">
    <location>
        <begin position="215"/>
        <end position="233"/>
    </location>
</feature>
<dbReference type="SUPFAM" id="SSF103481">
    <property type="entry name" value="Multidrug resistance efflux transporter EmrE"/>
    <property type="match status" value="2"/>
</dbReference>
<comment type="similarity">
    <text evidence="2">Belongs to the drug/metabolite transporter (DMT) superfamily. Plant drug/metabolite exporter (P-DME) (TC 2.A.7.4) family.</text>
</comment>
<dbReference type="EMBL" id="BNCQ01000002">
    <property type="protein sequence ID" value="GIL94845.1"/>
    <property type="molecule type" value="Genomic_DNA"/>
</dbReference>
<comment type="caution">
    <text evidence="9">The sequence shown here is derived from an EMBL/GenBank/DDBJ whole genome shotgun (WGS) entry which is preliminary data.</text>
</comment>
<dbReference type="PANTHER" id="PTHR22911">
    <property type="entry name" value="ACYL-MALONYL CONDENSING ENZYME-RELATED"/>
    <property type="match status" value="1"/>
</dbReference>
<feature type="transmembrane region" description="Helical" evidence="7">
    <location>
        <begin position="157"/>
        <end position="178"/>
    </location>
</feature>
<organism evidence="9 11">
    <name type="scientific">Volvox reticuliferus</name>
    <dbReference type="NCBI Taxonomy" id="1737510"/>
    <lineage>
        <taxon>Eukaryota</taxon>
        <taxon>Viridiplantae</taxon>
        <taxon>Chlorophyta</taxon>
        <taxon>core chlorophytes</taxon>
        <taxon>Chlorophyceae</taxon>
        <taxon>CS clade</taxon>
        <taxon>Chlamydomonadales</taxon>
        <taxon>Volvocaceae</taxon>
        <taxon>Volvox</taxon>
    </lineage>
</organism>
<evidence type="ECO:0000259" key="8">
    <source>
        <dbReference type="Pfam" id="PF00892"/>
    </source>
</evidence>
<evidence type="ECO:0000256" key="4">
    <source>
        <dbReference type="ARBA" id="ARBA00022989"/>
    </source>
</evidence>